<dbReference type="STRING" id="521096.Tpau_3696"/>
<evidence type="ECO:0000313" key="8">
    <source>
        <dbReference type="Proteomes" id="UP000001213"/>
    </source>
</evidence>
<evidence type="ECO:0000256" key="1">
    <source>
        <dbReference type="ARBA" id="ARBA00004196"/>
    </source>
</evidence>
<dbReference type="PROSITE" id="PS50983">
    <property type="entry name" value="FE_B12_PBP"/>
    <property type="match status" value="1"/>
</dbReference>
<dbReference type="AlphaFoldDB" id="D5UY37"/>
<evidence type="ECO:0000259" key="6">
    <source>
        <dbReference type="PROSITE" id="PS50983"/>
    </source>
</evidence>
<dbReference type="GO" id="GO:0030288">
    <property type="term" value="C:outer membrane-bounded periplasmic space"/>
    <property type="evidence" value="ECO:0007669"/>
    <property type="project" value="TreeGrafter"/>
</dbReference>
<dbReference type="KEGG" id="tpr:Tpau_3696"/>
<keyword evidence="8" id="KW-1185">Reference proteome</keyword>
<dbReference type="EMBL" id="CP001966">
    <property type="protein sequence ID" value="ADG80274.1"/>
    <property type="molecule type" value="Genomic_DNA"/>
</dbReference>
<accession>D5UY37</accession>
<dbReference type="PROSITE" id="PS51257">
    <property type="entry name" value="PROKAR_LIPOPROTEIN"/>
    <property type="match status" value="1"/>
</dbReference>
<dbReference type="HOGENOM" id="CLU_038034_0_3_11"/>
<organism evidence="7 8">
    <name type="scientific">Tsukamurella paurometabola (strain ATCC 8368 / DSM 20162 / CCUG 35730 / CIP 100753 / JCM 10117 / KCTC 9821 / NBRC 16120 / NCIMB 702349 / NCTC 13040)</name>
    <name type="common">Corynebacterium paurometabolum</name>
    <dbReference type="NCBI Taxonomy" id="521096"/>
    <lineage>
        <taxon>Bacteria</taxon>
        <taxon>Bacillati</taxon>
        <taxon>Actinomycetota</taxon>
        <taxon>Actinomycetes</taxon>
        <taxon>Mycobacteriales</taxon>
        <taxon>Tsukamurellaceae</taxon>
        <taxon>Tsukamurella</taxon>
    </lineage>
</organism>
<dbReference type="Pfam" id="PF01497">
    <property type="entry name" value="Peripla_BP_2"/>
    <property type="match status" value="1"/>
</dbReference>
<feature type="domain" description="Fe/B12 periplasmic-binding" evidence="6">
    <location>
        <begin position="53"/>
        <end position="328"/>
    </location>
</feature>
<name>D5UY37_TSUPD</name>
<dbReference type="InterPro" id="IPR051313">
    <property type="entry name" value="Bact_iron-sidero_bind"/>
</dbReference>
<feature type="signal peptide" evidence="5">
    <location>
        <begin position="1"/>
        <end position="19"/>
    </location>
</feature>
<dbReference type="PANTHER" id="PTHR30532:SF24">
    <property type="entry name" value="FERRIC ENTEROBACTIN-BINDING PERIPLASMIC PROTEIN FEPB"/>
    <property type="match status" value="1"/>
</dbReference>
<evidence type="ECO:0000313" key="7">
    <source>
        <dbReference type="EMBL" id="ADG80274.1"/>
    </source>
</evidence>
<dbReference type="Gene3D" id="3.40.50.1980">
    <property type="entry name" value="Nitrogenase molybdenum iron protein domain"/>
    <property type="match status" value="2"/>
</dbReference>
<evidence type="ECO:0000256" key="4">
    <source>
        <dbReference type="ARBA" id="ARBA00022729"/>
    </source>
</evidence>
<reference evidence="8" key="1">
    <citation type="submission" date="2010-03" db="EMBL/GenBank/DDBJ databases">
        <title>The complete chromosome of Tsukamurella paurometabola DSM 20162.</title>
        <authorList>
            <consortium name="US DOE Joint Genome Institute (JGI-PGF)"/>
            <person name="Lucas S."/>
            <person name="Copeland A."/>
            <person name="Lapidus A."/>
            <person name="Glavina del Rio T."/>
            <person name="Dalin E."/>
            <person name="Tice H."/>
            <person name="Bruce D."/>
            <person name="Goodwin L."/>
            <person name="Pitluck S."/>
            <person name="Kyrpides N."/>
            <person name="Mavromatis K."/>
            <person name="Ivanova N."/>
            <person name="Mikhailova N."/>
            <person name="Munk A.C."/>
            <person name="Brettin T."/>
            <person name="Detter J.C."/>
            <person name="Tapia R."/>
            <person name="Han C."/>
            <person name="Larimer F."/>
            <person name="Land M."/>
            <person name="Hauser L."/>
            <person name="Markowitz V."/>
            <person name="Cheng J.-F."/>
            <person name="Hugenholtz P."/>
            <person name="Woyke T."/>
            <person name="Wu D."/>
            <person name="Jando M."/>
            <person name="Brambilla E."/>
            <person name="Klenk H.-P."/>
            <person name="Eisen J.A."/>
        </authorList>
    </citation>
    <scope>NUCLEOTIDE SEQUENCE [LARGE SCALE GENOMIC DNA]</scope>
    <source>
        <strain evidence="8">ATCC 8368 / DSM 20162 / CCUG 35730 / CIP 100753 / JCM 10117 / KCTC 9821 / NBRC 16120 / NCIMB 702349 / NCTC 13040</strain>
    </source>
</reference>
<reference evidence="7 8" key="2">
    <citation type="journal article" date="2011" name="Stand. Genomic Sci.">
        <title>Complete genome sequence of Tsukamurella paurometabola type strain (no. 33).</title>
        <authorList>
            <person name="Munk A.C."/>
            <person name="Lapidus A."/>
            <person name="Lucas S."/>
            <person name="Nolan M."/>
            <person name="Tice H."/>
            <person name="Cheng J.F."/>
            <person name="Del Rio T.G."/>
            <person name="Goodwin L."/>
            <person name="Pitluck S."/>
            <person name="Liolios K."/>
            <person name="Huntemann M."/>
            <person name="Ivanova N."/>
            <person name="Mavromatis K."/>
            <person name="Mikhailova N."/>
            <person name="Pati A."/>
            <person name="Chen A."/>
            <person name="Palaniappan K."/>
            <person name="Tapia R."/>
            <person name="Han C."/>
            <person name="Land M."/>
            <person name="Hauser L."/>
            <person name="Chang Y.J."/>
            <person name="Jeffries C.D."/>
            <person name="Brettin T."/>
            <person name="Yasawong M."/>
            <person name="Brambilla E.M."/>
            <person name="Rohde M."/>
            <person name="Sikorski J."/>
            <person name="Goker M."/>
            <person name="Detter J.C."/>
            <person name="Woyke T."/>
            <person name="Bristow J."/>
            <person name="Eisen J.A."/>
            <person name="Markowitz V."/>
            <person name="Hugenholtz P."/>
            <person name="Kyrpides N.C."/>
            <person name="Klenk H.P."/>
        </authorList>
    </citation>
    <scope>NUCLEOTIDE SEQUENCE [LARGE SCALE GENOMIC DNA]</scope>
    <source>
        <strain evidence="8">ATCC 8368 / DSM 20162 / CCUG 35730 / CIP 100753 / JCM 10117 / KCTC 9821 / NBRC 16120 / NCIMB 702349 / NCTC 13040</strain>
    </source>
</reference>
<comment type="subcellular location">
    <subcellularLocation>
        <location evidence="1">Cell envelope</location>
    </subcellularLocation>
</comment>
<dbReference type="SUPFAM" id="SSF53807">
    <property type="entry name" value="Helical backbone' metal receptor"/>
    <property type="match status" value="1"/>
</dbReference>
<dbReference type="GO" id="GO:1901678">
    <property type="term" value="P:iron coordination entity transport"/>
    <property type="evidence" value="ECO:0007669"/>
    <property type="project" value="UniProtKB-ARBA"/>
</dbReference>
<proteinExistence type="inferred from homology"/>
<dbReference type="InterPro" id="IPR002491">
    <property type="entry name" value="ABC_transptr_periplasmic_BD"/>
</dbReference>
<dbReference type="eggNOG" id="COG4592">
    <property type="taxonomic scope" value="Bacteria"/>
</dbReference>
<protein>
    <submittedName>
        <fullName evidence="7">Periplasmic binding protein</fullName>
    </submittedName>
</protein>
<keyword evidence="4 5" id="KW-0732">Signal</keyword>
<feature type="chain" id="PRO_5038783781" evidence="5">
    <location>
        <begin position="20"/>
        <end position="328"/>
    </location>
</feature>
<dbReference type="Proteomes" id="UP000001213">
    <property type="component" value="Chromosome"/>
</dbReference>
<evidence type="ECO:0000256" key="5">
    <source>
        <dbReference type="SAM" id="SignalP"/>
    </source>
</evidence>
<sequence>MTRHVRYLAAVLCAVGLVAGCGDSGTSNDSKGPATRTVSTVKGDVQVPAAPRRVVLLNYNLAGYLYDLGLPVVSVVTEYTDRDITTATPYPAWADDFAKQGTTFMNWPAAGYNIEAVAAEKPDLIIGGGLGFPFKQGNDAYDKLTAIAPTILVDNKLESWQQQYEYLANAFGKPQVFREAVTKYDARIAQVKANITPPPGPVAYLSMTAQGKAYGLIENRGVPAEFAKVGIEAAPVFATGRFKPYTAGGDSYEITPEQLPATITQPSVFIIGFSGQTYTADALRAQPVYAALPAFAANRAFDLPYWVQRPDFDKAIDTLGVVEKLFAK</sequence>
<keyword evidence="3" id="KW-0813">Transport</keyword>
<dbReference type="RefSeq" id="WP_013128270.1">
    <property type="nucleotide sequence ID" value="NC_014158.1"/>
</dbReference>
<comment type="similarity">
    <text evidence="2">Belongs to the bacterial solute-binding protein 8 family.</text>
</comment>
<evidence type="ECO:0000256" key="2">
    <source>
        <dbReference type="ARBA" id="ARBA00008814"/>
    </source>
</evidence>
<dbReference type="PANTHER" id="PTHR30532">
    <property type="entry name" value="IRON III DICITRATE-BINDING PERIPLASMIC PROTEIN"/>
    <property type="match status" value="1"/>
</dbReference>
<evidence type="ECO:0000256" key="3">
    <source>
        <dbReference type="ARBA" id="ARBA00022448"/>
    </source>
</evidence>
<gene>
    <name evidence="7" type="ordered locus">Tpau_3696</name>
</gene>